<dbReference type="PROSITE" id="PS51257">
    <property type="entry name" value="PROKAR_LIPOPROTEIN"/>
    <property type="match status" value="1"/>
</dbReference>
<dbReference type="AlphaFoldDB" id="A0A381SJT0"/>
<accession>A0A381SJT0</accession>
<sequence length="490" mass="53759">MKKIVLTIFALSLVFSSCEFDKGFEEMNVNPGKAAQIDVANKFASVILRTSGGRYENWRASLIYQSVMIQHLSSTAGYWSGDRYFRNDGYATSLWDRYYPSAVKEIEDIKAQLTAEGNSGSEMGMTRILRVFIYSRITDLHGDCPYSEAGQGYTNGILKPKYDAQKDIYADFLKELDEAVAQIGSSTTLGKSDLIFQGNTAKWKAWGNSMMLRLAMRMSKADAANSQAWAVKAIGNGTMTSNDHIALIAHTDGPEGINKNGHGEVFQADGNGRMSKTFVDFMLNDPRLPILAARRSDKSTAIADIIGMPNGSTSATVSDTSIYAEPNRAVITGTDVPMVLQTYAEVEFLKAEAAQRGWTAGSAATHYNNGVKAAMQMLSQIYPNAAAITDAQVTTYLALKPYDAAKGLQMIGEQYWAATLFNEYEAFSNWRRTGFPVLTPTNDPGNVTGGTIPRRLIWPMGEESTNADNYKAAVAAQGANNFTTRVWWDK</sequence>
<evidence type="ECO:0008006" key="2">
    <source>
        <dbReference type="Google" id="ProtNLM"/>
    </source>
</evidence>
<dbReference type="SUPFAM" id="SSF48452">
    <property type="entry name" value="TPR-like"/>
    <property type="match status" value="1"/>
</dbReference>
<protein>
    <recommendedName>
        <fullName evidence="2">SusD/RagB family nutrient-binding outer membrane lipoprotein</fullName>
    </recommendedName>
</protein>
<dbReference type="InterPro" id="IPR011990">
    <property type="entry name" value="TPR-like_helical_dom_sf"/>
</dbReference>
<dbReference type="InterPro" id="IPR041662">
    <property type="entry name" value="SusD-like_2"/>
</dbReference>
<dbReference type="Gene3D" id="1.25.40.390">
    <property type="match status" value="1"/>
</dbReference>
<evidence type="ECO:0000313" key="1">
    <source>
        <dbReference type="EMBL" id="SVA02587.1"/>
    </source>
</evidence>
<proteinExistence type="predicted"/>
<gene>
    <name evidence="1" type="ORF">METZ01_LOCUS55441</name>
</gene>
<dbReference type="EMBL" id="UINC01003021">
    <property type="protein sequence ID" value="SVA02587.1"/>
    <property type="molecule type" value="Genomic_DNA"/>
</dbReference>
<organism evidence="1">
    <name type="scientific">marine metagenome</name>
    <dbReference type="NCBI Taxonomy" id="408172"/>
    <lineage>
        <taxon>unclassified sequences</taxon>
        <taxon>metagenomes</taxon>
        <taxon>ecological metagenomes</taxon>
    </lineage>
</organism>
<name>A0A381SJT0_9ZZZZ</name>
<reference evidence="1" key="1">
    <citation type="submission" date="2018-05" db="EMBL/GenBank/DDBJ databases">
        <authorList>
            <person name="Lanie J.A."/>
            <person name="Ng W.-L."/>
            <person name="Kazmierczak K.M."/>
            <person name="Andrzejewski T.M."/>
            <person name="Davidsen T.M."/>
            <person name="Wayne K.J."/>
            <person name="Tettelin H."/>
            <person name="Glass J.I."/>
            <person name="Rusch D."/>
            <person name="Podicherti R."/>
            <person name="Tsui H.-C.T."/>
            <person name="Winkler M.E."/>
        </authorList>
    </citation>
    <scope>NUCLEOTIDE SEQUENCE</scope>
</reference>
<dbReference type="Pfam" id="PF12771">
    <property type="entry name" value="SusD-like_2"/>
    <property type="match status" value="1"/>
</dbReference>